<sequence length="54" mass="6031">MRDDKPKEKGVNIMGKKQRNRVTGQKKNNHVPVSDVIAADEAHGKEHSAAKRKP</sequence>
<dbReference type="AlphaFoldDB" id="I2C6J2"/>
<name>I2C6J2_BACAY</name>
<dbReference type="EMBL" id="CP003332">
    <property type="protein sequence ID" value="AFJ62266.1"/>
    <property type="molecule type" value="Genomic_DNA"/>
</dbReference>
<gene>
    <name evidence="2" type="ORF">MUS_2321</name>
</gene>
<dbReference type="KEGG" id="bqy:MUS_2321"/>
<dbReference type="PATRIC" id="fig|1126211.3.peg.2220"/>
<evidence type="ECO:0000256" key="1">
    <source>
        <dbReference type="SAM" id="MobiDB-lite"/>
    </source>
</evidence>
<organism evidence="2 3">
    <name type="scientific">Bacillus amyloliquefaciens (strain Y2)</name>
    <name type="common">Bacillus amyloliquefaciens subsp. plantarum (strain B9601-Y2)</name>
    <dbReference type="NCBI Taxonomy" id="1155777"/>
    <lineage>
        <taxon>Bacteria</taxon>
        <taxon>Bacillati</taxon>
        <taxon>Bacillota</taxon>
        <taxon>Bacilli</taxon>
        <taxon>Bacillales</taxon>
        <taxon>Bacillaceae</taxon>
        <taxon>Bacillus</taxon>
        <taxon>Bacillus amyloliquefaciens group</taxon>
    </lineage>
</organism>
<evidence type="ECO:0000313" key="2">
    <source>
        <dbReference type="EMBL" id="AFJ62266.1"/>
    </source>
</evidence>
<protein>
    <submittedName>
        <fullName evidence="2">Uncharacterized protein</fullName>
    </submittedName>
</protein>
<feature type="compositionally biased region" description="Basic and acidic residues" evidence="1">
    <location>
        <begin position="40"/>
        <end position="54"/>
    </location>
</feature>
<dbReference type="HOGENOM" id="CLU_210718_0_0_9"/>
<proteinExistence type="predicted"/>
<evidence type="ECO:0000313" key="3">
    <source>
        <dbReference type="Proteomes" id="UP000002878"/>
    </source>
</evidence>
<reference evidence="2 3" key="1">
    <citation type="journal article" date="2012" name="J. Biotechnol.">
        <title>Genome sequence of the plant growth promoting strain Bacillus amyloliquefaciens subsp. plantarum B9601-Y2 and expression of mersacidin and other secondary metabolites.</title>
        <authorList>
            <person name="He P."/>
            <person name="Hao K."/>
            <person name="Blom J."/>
            <person name="Ruckert C."/>
            <person name="Vater J."/>
            <person name="Mao Z."/>
            <person name="Wu Y."/>
            <person name="Hou M."/>
            <person name="He P."/>
            <person name="He Y."/>
            <person name="Borriss R."/>
        </authorList>
    </citation>
    <scope>NUCLEOTIDE SEQUENCE [LARGE SCALE GENOMIC DNA]</scope>
    <source>
        <strain evidence="2">Y2</strain>
    </source>
</reference>
<accession>I2C6J2</accession>
<dbReference type="Proteomes" id="UP000002878">
    <property type="component" value="Chromosome"/>
</dbReference>
<feature type="compositionally biased region" description="Basic and acidic residues" evidence="1">
    <location>
        <begin position="1"/>
        <end position="10"/>
    </location>
</feature>
<feature type="region of interest" description="Disordered" evidence="1">
    <location>
        <begin position="1"/>
        <end position="54"/>
    </location>
</feature>